<gene>
    <name evidence="1" type="ORF">SAMN05216409_11630</name>
</gene>
<accession>A0A9X8MGP9</accession>
<reference evidence="1 2" key="1">
    <citation type="submission" date="2016-10" db="EMBL/GenBank/DDBJ databases">
        <authorList>
            <person name="Varghese N."/>
            <person name="Submissions S."/>
        </authorList>
    </citation>
    <scope>NUCLEOTIDE SEQUENCE [LARGE SCALE GENOMIC DNA]</scope>
    <source>
        <strain evidence="1 2">LMG 21974</strain>
    </source>
</reference>
<proteinExistence type="predicted"/>
<sequence>MTDTSNNPLCLVFIPALVTVLYAAEQQKGAPLTEHEINDIRDKSTYMTVPFSLALEQGKKRGYADIVAENCWEERQSVRVQL</sequence>
<organism evidence="1 2">
    <name type="scientific">Pseudomonas lutea</name>
    <dbReference type="NCBI Taxonomy" id="243924"/>
    <lineage>
        <taxon>Bacteria</taxon>
        <taxon>Pseudomonadati</taxon>
        <taxon>Pseudomonadota</taxon>
        <taxon>Gammaproteobacteria</taxon>
        <taxon>Pseudomonadales</taxon>
        <taxon>Pseudomonadaceae</taxon>
        <taxon>Pseudomonas</taxon>
    </lineage>
</organism>
<dbReference type="RefSeq" id="WP_074829201.1">
    <property type="nucleotide sequence ID" value="NZ_FOEV01000016.1"/>
</dbReference>
<dbReference type="GeneID" id="300268861"/>
<comment type="caution">
    <text evidence="1">The sequence shown here is derived from an EMBL/GenBank/DDBJ whole genome shotgun (WGS) entry which is preliminary data.</text>
</comment>
<evidence type="ECO:0000313" key="1">
    <source>
        <dbReference type="EMBL" id="SER29197.1"/>
    </source>
</evidence>
<evidence type="ECO:0000313" key="2">
    <source>
        <dbReference type="Proteomes" id="UP000183210"/>
    </source>
</evidence>
<dbReference type="Proteomes" id="UP000183210">
    <property type="component" value="Unassembled WGS sequence"/>
</dbReference>
<name>A0A9X8MGP9_9PSED</name>
<dbReference type="EMBL" id="FOEV01000016">
    <property type="protein sequence ID" value="SER29197.1"/>
    <property type="molecule type" value="Genomic_DNA"/>
</dbReference>
<protein>
    <submittedName>
        <fullName evidence="1">Uncharacterized protein</fullName>
    </submittedName>
</protein>
<dbReference type="AlphaFoldDB" id="A0A9X8MGP9"/>